<feature type="compositionally biased region" description="Low complexity" evidence="1">
    <location>
        <begin position="118"/>
        <end position="137"/>
    </location>
</feature>
<organism evidence="2 3">
    <name type="scientific">Thecamonas trahens ATCC 50062</name>
    <dbReference type="NCBI Taxonomy" id="461836"/>
    <lineage>
        <taxon>Eukaryota</taxon>
        <taxon>Apusozoa</taxon>
        <taxon>Apusomonadida</taxon>
        <taxon>Apusomonadidae</taxon>
        <taxon>Thecamonas</taxon>
    </lineage>
</organism>
<name>A0A0L0D942_THETB</name>
<gene>
    <name evidence="2" type="ORF">AMSG_04609</name>
</gene>
<dbReference type="AlphaFoldDB" id="A0A0L0D942"/>
<dbReference type="RefSeq" id="XP_013758284.1">
    <property type="nucleotide sequence ID" value="XM_013902830.1"/>
</dbReference>
<protein>
    <submittedName>
        <fullName evidence="2">Uncharacterized protein</fullName>
    </submittedName>
</protein>
<keyword evidence="3" id="KW-1185">Reference proteome</keyword>
<evidence type="ECO:0000256" key="1">
    <source>
        <dbReference type="SAM" id="MobiDB-lite"/>
    </source>
</evidence>
<dbReference type="GeneID" id="25564146"/>
<dbReference type="Proteomes" id="UP000054408">
    <property type="component" value="Unassembled WGS sequence"/>
</dbReference>
<accession>A0A0L0D942</accession>
<evidence type="ECO:0000313" key="3">
    <source>
        <dbReference type="Proteomes" id="UP000054408"/>
    </source>
</evidence>
<feature type="region of interest" description="Disordered" evidence="1">
    <location>
        <begin position="116"/>
        <end position="145"/>
    </location>
</feature>
<reference evidence="2 3" key="1">
    <citation type="submission" date="2010-05" db="EMBL/GenBank/DDBJ databases">
        <title>The Genome Sequence of Thecamonas trahens ATCC 50062.</title>
        <authorList>
            <consortium name="The Broad Institute Genome Sequencing Platform"/>
            <person name="Russ C."/>
            <person name="Cuomo C."/>
            <person name="Shea T."/>
            <person name="Young S.K."/>
            <person name="Zeng Q."/>
            <person name="Koehrsen M."/>
            <person name="Haas B."/>
            <person name="Borodovsky M."/>
            <person name="Guigo R."/>
            <person name="Alvarado L."/>
            <person name="Berlin A."/>
            <person name="Bochicchio J."/>
            <person name="Borenstein D."/>
            <person name="Chapman S."/>
            <person name="Chen Z."/>
            <person name="Freedman E."/>
            <person name="Gellesch M."/>
            <person name="Goldberg J."/>
            <person name="Griggs A."/>
            <person name="Gujja S."/>
            <person name="Heilman E."/>
            <person name="Heiman D."/>
            <person name="Hepburn T."/>
            <person name="Howarth C."/>
            <person name="Jen D."/>
            <person name="Larson L."/>
            <person name="Mehta T."/>
            <person name="Park D."/>
            <person name="Pearson M."/>
            <person name="Roberts A."/>
            <person name="Saif S."/>
            <person name="Shenoy N."/>
            <person name="Sisk P."/>
            <person name="Stolte C."/>
            <person name="Sykes S."/>
            <person name="Thomson T."/>
            <person name="Walk T."/>
            <person name="White J."/>
            <person name="Yandava C."/>
            <person name="Burger G."/>
            <person name="Gray M.W."/>
            <person name="Holland P.W.H."/>
            <person name="King N."/>
            <person name="Lang F.B.F."/>
            <person name="Roger A.J."/>
            <person name="Ruiz-Trillo I."/>
            <person name="Lander E."/>
            <person name="Nusbaum C."/>
        </authorList>
    </citation>
    <scope>NUCLEOTIDE SEQUENCE [LARGE SCALE GENOMIC DNA]</scope>
    <source>
        <strain evidence="2 3">ATCC 50062</strain>
    </source>
</reference>
<sequence length="275" mass="30636">MPRKEKLVFWHGVLHLGAEEHPFFDISMRFDENTEEWLVESTDVPPLVVDDSHVLEVRWLVEADAVACESRFLVASEKLRIQPAELPSVLPARQRHRRGSTAGGMMAGPSIASAIARGGESSSDVSGSGSRSRSVSGSGDGEWDPGASVWDEELFASLAEEQSTRDAVASVDALKLERRVLERAAREDRDVPSRHSQPSRVFASVAGTGSFRLMRHWLYDVWLLKGVSVRIPAARLLALPDVLQPVRWRLPTTTKAPILKKVQRSIRYGKKRIKR</sequence>
<dbReference type="EMBL" id="GL349452">
    <property type="protein sequence ID" value="KNC48864.1"/>
    <property type="molecule type" value="Genomic_DNA"/>
</dbReference>
<evidence type="ECO:0000313" key="2">
    <source>
        <dbReference type="EMBL" id="KNC48864.1"/>
    </source>
</evidence>
<proteinExistence type="predicted"/>